<dbReference type="EMBL" id="VXIS01000374">
    <property type="protein sequence ID" value="KAA8894023.1"/>
    <property type="molecule type" value="Genomic_DNA"/>
</dbReference>
<evidence type="ECO:0000313" key="1">
    <source>
        <dbReference type="EMBL" id="KAA8894023.1"/>
    </source>
</evidence>
<keyword evidence="2" id="KW-1185">Reference proteome</keyword>
<dbReference type="InParanoid" id="A0A5J5EG20"/>
<evidence type="ECO:0000313" key="2">
    <source>
        <dbReference type="Proteomes" id="UP000326924"/>
    </source>
</evidence>
<organism evidence="1 2">
    <name type="scientific">Sphaerosporella brunnea</name>
    <dbReference type="NCBI Taxonomy" id="1250544"/>
    <lineage>
        <taxon>Eukaryota</taxon>
        <taxon>Fungi</taxon>
        <taxon>Dikarya</taxon>
        <taxon>Ascomycota</taxon>
        <taxon>Pezizomycotina</taxon>
        <taxon>Pezizomycetes</taxon>
        <taxon>Pezizales</taxon>
        <taxon>Pyronemataceae</taxon>
        <taxon>Sphaerosporella</taxon>
    </lineage>
</organism>
<gene>
    <name evidence="1" type="ORF">FN846DRAFT_895450</name>
</gene>
<sequence length="196" mass="22757">MAHQQELERWCHRCNKALPVTTFPKPRGNYHHCRAGEVRRQHEKAMQRLQSGNNTARTVRRVRIYDCLSLPDTDQLACHYRMRNTPPRVLTEYPIVDDVESFRAILGAIVSMHALYPEYSPPKIDDENLAPEVDPTVYPICAGKWQLAGHCQLYLYSDDLRCDRSNLLETLMNVVDPKETARQIAYSVMWEIQDSD</sequence>
<comment type="caution">
    <text evidence="1">The sequence shown here is derived from an EMBL/GenBank/DDBJ whole genome shotgun (WGS) entry which is preliminary data.</text>
</comment>
<accession>A0A5J5EG20</accession>
<proteinExistence type="predicted"/>
<dbReference type="AlphaFoldDB" id="A0A5J5EG20"/>
<name>A0A5J5EG20_9PEZI</name>
<reference evidence="1 2" key="1">
    <citation type="submission" date="2019-09" db="EMBL/GenBank/DDBJ databases">
        <title>Draft genome of the ectomycorrhizal ascomycete Sphaerosporella brunnea.</title>
        <authorList>
            <consortium name="DOE Joint Genome Institute"/>
            <person name="Benucci G.M."/>
            <person name="Marozzi G."/>
            <person name="Antonielli L."/>
            <person name="Sanchez S."/>
            <person name="Marco P."/>
            <person name="Wang X."/>
            <person name="Falini L.B."/>
            <person name="Barry K."/>
            <person name="Haridas S."/>
            <person name="Lipzen A."/>
            <person name="Labutti K."/>
            <person name="Grigoriev I.V."/>
            <person name="Murat C."/>
            <person name="Martin F."/>
            <person name="Albertini E."/>
            <person name="Donnini D."/>
            <person name="Bonito G."/>
        </authorList>
    </citation>
    <scope>NUCLEOTIDE SEQUENCE [LARGE SCALE GENOMIC DNA]</scope>
    <source>
        <strain evidence="1 2">Sb_GMNB300</strain>
    </source>
</reference>
<dbReference type="Proteomes" id="UP000326924">
    <property type="component" value="Unassembled WGS sequence"/>
</dbReference>
<protein>
    <submittedName>
        <fullName evidence="1">Uncharacterized protein</fullName>
    </submittedName>
</protein>